<dbReference type="EMBL" id="QZBS01000423">
    <property type="protein sequence ID" value="THZ64321.1"/>
    <property type="molecule type" value="Genomic_DNA"/>
</dbReference>
<dbReference type="GO" id="GO:0004069">
    <property type="term" value="F:L-aspartate:2-oxoglutarate aminotransferase activity"/>
    <property type="evidence" value="ECO:0007669"/>
    <property type="project" value="UniProtKB-EC"/>
</dbReference>
<evidence type="ECO:0000256" key="5">
    <source>
        <dbReference type="ARBA" id="ARBA00022679"/>
    </source>
</evidence>
<comment type="caution">
    <text evidence="9">The sequence shown here is derived from an EMBL/GenBank/DDBJ whole genome shotgun (WGS) entry which is preliminary data.</text>
</comment>
<evidence type="ECO:0000256" key="4">
    <source>
        <dbReference type="ARBA" id="ARBA00022576"/>
    </source>
</evidence>
<comment type="catalytic activity">
    <reaction evidence="7">
        <text>L-aspartate + 2-oxoglutarate = oxaloacetate + L-glutamate</text>
        <dbReference type="Rhea" id="RHEA:21824"/>
        <dbReference type="ChEBI" id="CHEBI:16452"/>
        <dbReference type="ChEBI" id="CHEBI:16810"/>
        <dbReference type="ChEBI" id="CHEBI:29985"/>
        <dbReference type="ChEBI" id="CHEBI:29991"/>
        <dbReference type="EC" id="2.6.1.1"/>
    </reaction>
</comment>
<gene>
    <name evidence="9" type="ORF">D6C85_08681</name>
</gene>
<evidence type="ECO:0000256" key="3">
    <source>
        <dbReference type="ARBA" id="ARBA00011738"/>
    </source>
</evidence>
<evidence type="ECO:0000256" key="7">
    <source>
        <dbReference type="RuleBase" id="RU000480"/>
    </source>
</evidence>
<evidence type="ECO:0000313" key="10">
    <source>
        <dbReference type="Proteomes" id="UP000309734"/>
    </source>
</evidence>
<dbReference type="CDD" id="cd00609">
    <property type="entry name" value="AAT_like"/>
    <property type="match status" value="1"/>
</dbReference>
<dbReference type="PANTHER" id="PTHR11879:SF20">
    <property type="entry name" value="ASPARTATE AMINOTRANSFERASE"/>
    <property type="match status" value="1"/>
</dbReference>
<comment type="cofactor">
    <cofactor evidence="1">
        <name>pyridoxal 5'-phosphate</name>
        <dbReference type="ChEBI" id="CHEBI:597326"/>
    </cofactor>
</comment>
<dbReference type="NCBIfam" id="NF006719">
    <property type="entry name" value="PRK09257.1"/>
    <property type="match status" value="1"/>
</dbReference>
<keyword evidence="5 7" id="KW-0808">Transferase</keyword>
<evidence type="ECO:0000313" key="9">
    <source>
        <dbReference type="EMBL" id="THZ64321.1"/>
    </source>
</evidence>
<dbReference type="InterPro" id="IPR000796">
    <property type="entry name" value="Asp_trans"/>
</dbReference>
<dbReference type="Pfam" id="PF00155">
    <property type="entry name" value="Aminotran_1_2"/>
    <property type="match status" value="1"/>
</dbReference>
<dbReference type="InterPro" id="IPR015421">
    <property type="entry name" value="PyrdxlP-dep_Trfase_major"/>
</dbReference>
<dbReference type="GO" id="GO:0006532">
    <property type="term" value="P:aspartate biosynthetic process"/>
    <property type="evidence" value="ECO:0007669"/>
    <property type="project" value="TreeGrafter"/>
</dbReference>
<comment type="similarity">
    <text evidence="2">Belongs to the class-I pyridoxal-phosphate-dependent aminotransferase family.</text>
</comment>
<dbReference type="Gene3D" id="3.90.1150.10">
    <property type="entry name" value="Aspartate Aminotransferase, domain 1"/>
    <property type="match status" value="1"/>
</dbReference>
<dbReference type="Gene3D" id="3.40.640.10">
    <property type="entry name" value="Type I PLP-dependent aspartate aminotransferase-like (Major domain)"/>
    <property type="match status" value="1"/>
</dbReference>
<dbReference type="FunFam" id="3.90.1150.10:FF:000001">
    <property type="entry name" value="Aspartate aminotransferase"/>
    <property type="match status" value="1"/>
</dbReference>
<evidence type="ECO:0000256" key="6">
    <source>
        <dbReference type="ARBA" id="ARBA00022898"/>
    </source>
</evidence>
<evidence type="ECO:0000256" key="1">
    <source>
        <dbReference type="ARBA" id="ARBA00001933"/>
    </source>
</evidence>
<dbReference type="InterPro" id="IPR015424">
    <property type="entry name" value="PyrdxlP-dep_Trfase"/>
</dbReference>
<comment type="miscellaneous">
    <text evidence="7">In eukaryotes there are cytoplasmic, mitochondrial and chloroplastic isozymes.</text>
</comment>
<evidence type="ECO:0000259" key="8">
    <source>
        <dbReference type="Pfam" id="PF00155"/>
    </source>
</evidence>
<comment type="subunit">
    <text evidence="3 7">Homodimer.</text>
</comment>
<accession>A0A4V4KW62</accession>
<proteinExistence type="inferred from homology"/>
<dbReference type="InterPro" id="IPR004839">
    <property type="entry name" value="Aminotransferase_I/II_large"/>
</dbReference>
<evidence type="ECO:0000256" key="2">
    <source>
        <dbReference type="ARBA" id="ARBA00007441"/>
    </source>
</evidence>
<dbReference type="Proteomes" id="UP000309734">
    <property type="component" value="Unassembled WGS sequence"/>
</dbReference>
<keyword evidence="6" id="KW-0663">Pyridoxal phosphate</keyword>
<keyword evidence="4 7" id="KW-0032">Aminotransferase</keyword>
<sequence>MGYTREELPVHTKSNSLFNHLDTMPGDPIFGLMSQYAMDPAEFKASLTIGVYRDEDGKPWVLPTVKKGRGSIHVIGRRIDNETYGPSTVEKMIAEDVATNHEYLPMEGLGAFVESARDLLFGNPSPDLTSRIGSLQTISGTGAVHLGARFLNDSLQPKRIWVSDPTWGNHHAIFDIAAPDVEQKMYPYYDAATCSLNFSGMMSTLEEQAQPGDLILLHACAHNPTGIDPTKDQWKQIADLCERKHLFPFFDSAYQGFASGDVDEDAWAVRHFVSRNTLELVVAQSFSKNFGLYGQRVGAFHIVTSSQQARDKALSHLIYLQRAEISNPPVYGARIVAFILQNAELRREWEQDLLIMSGRIKTMRAALFGELQNLNTPGNWQHIVNQNGMFSYTGLSEKQVLALRKEHIYLLTSGRASISGLNSENVALVAKAIDKVVRETGDAPASAV</sequence>
<name>A0A4V4KW62_AURPU</name>
<dbReference type="GO" id="GO:0030170">
    <property type="term" value="F:pyridoxal phosphate binding"/>
    <property type="evidence" value="ECO:0007669"/>
    <property type="project" value="InterPro"/>
</dbReference>
<dbReference type="AlphaFoldDB" id="A0A4V4KW62"/>
<dbReference type="InterPro" id="IPR015422">
    <property type="entry name" value="PyrdxlP-dep_Trfase_small"/>
</dbReference>
<dbReference type="PROSITE" id="PS00105">
    <property type="entry name" value="AA_TRANSFER_CLASS_1"/>
    <property type="match status" value="1"/>
</dbReference>
<dbReference type="GO" id="GO:0005829">
    <property type="term" value="C:cytosol"/>
    <property type="evidence" value="ECO:0007669"/>
    <property type="project" value="TreeGrafter"/>
</dbReference>
<dbReference type="EC" id="2.6.1.1" evidence="7"/>
<protein>
    <recommendedName>
        <fullName evidence="7">Aspartate aminotransferase</fullName>
        <ecNumber evidence="7">2.6.1.1</ecNumber>
    </recommendedName>
</protein>
<reference evidence="9 10" key="1">
    <citation type="submission" date="2018-10" db="EMBL/GenBank/DDBJ databases">
        <title>Fifty Aureobasidium pullulans genomes reveal a recombining polyextremotolerant generalist.</title>
        <authorList>
            <person name="Gostincar C."/>
            <person name="Turk M."/>
            <person name="Zajc J."/>
            <person name="Gunde-Cimerman N."/>
        </authorList>
    </citation>
    <scope>NUCLEOTIDE SEQUENCE [LARGE SCALE GENOMIC DNA]</scope>
    <source>
        <strain evidence="9 10">EXF-3519</strain>
    </source>
</reference>
<dbReference type="PANTHER" id="PTHR11879">
    <property type="entry name" value="ASPARTATE AMINOTRANSFERASE"/>
    <property type="match status" value="1"/>
</dbReference>
<dbReference type="SUPFAM" id="SSF53383">
    <property type="entry name" value="PLP-dependent transferases"/>
    <property type="match status" value="1"/>
</dbReference>
<dbReference type="PRINTS" id="PR00799">
    <property type="entry name" value="TRANSAMINASE"/>
</dbReference>
<feature type="domain" description="Aminotransferase class I/classII large" evidence="8">
    <location>
        <begin position="86"/>
        <end position="433"/>
    </location>
</feature>
<organism evidence="9 10">
    <name type="scientific">Aureobasidium pullulans</name>
    <name type="common">Black yeast</name>
    <name type="synonym">Pullularia pullulans</name>
    <dbReference type="NCBI Taxonomy" id="5580"/>
    <lineage>
        <taxon>Eukaryota</taxon>
        <taxon>Fungi</taxon>
        <taxon>Dikarya</taxon>
        <taxon>Ascomycota</taxon>
        <taxon>Pezizomycotina</taxon>
        <taxon>Dothideomycetes</taxon>
        <taxon>Dothideomycetidae</taxon>
        <taxon>Dothideales</taxon>
        <taxon>Saccotheciaceae</taxon>
        <taxon>Aureobasidium</taxon>
    </lineage>
</organism>
<dbReference type="FunFam" id="3.40.640.10:FF:000066">
    <property type="entry name" value="Aspartate aminotransferase"/>
    <property type="match status" value="1"/>
</dbReference>
<dbReference type="InterPro" id="IPR004838">
    <property type="entry name" value="NHTrfase_class1_PyrdxlP-BS"/>
</dbReference>